<name>A0A9X3CS48_9VIBR</name>
<accession>A0A9X3CS48</accession>
<organism evidence="1 2">
    <name type="scientific">Vibrio qingdaonensis</name>
    <dbReference type="NCBI Taxonomy" id="2829491"/>
    <lineage>
        <taxon>Bacteria</taxon>
        <taxon>Pseudomonadati</taxon>
        <taxon>Pseudomonadota</taxon>
        <taxon>Gammaproteobacteria</taxon>
        <taxon>Vibrionales</taxon>
        <taxon>Vibrionaceae</taxon>
        <taxon>Vibrio</taxon>
    </lineage>
</organism>
<sequence length="161" mass="17931">MMEKQYLIGEIISEQQTEPTACFPCFGTIKSINESGESVRVDFEGNSFLQPISARLGRAFRRTELELAINNQLRCRVEFLNQDISLPVVTDIVFSIVDSTDQFAIKATKIVMDTDQELILRSGEAETRYSARDGSVTTQAKYVTSQAQKAQKIQGGTIAIN</sequence>
<reference evidence="1" key="1">
    <citation type="submission" date="2022-02" db="EMBL/GenBank/DDBJ databases">
        <title>Vibrio sp. nov, a new bacterium isolated from seawater.</title>
        <authorList>
            <person name="Yuan Y."/>
        </authorList>
    </citation>
    <scope>NUCLEOTIDE SEQUENCE</scope>
    <source>
        <strain evidence="1">ZSDZ65</strain>
    </source>
</reference>
<comment type="caution">
    <text evidence="1">The sequence shown here is derived from an EMBL/GenBank/DDBJ whole genome shotgun (WGS) entry which is preliminary data.</text>
</comment>
<evidence type="ECO:0000313" key="2">
    <source>
        <dbReference type="Proteomes" id="UP001155587"/>
    </source>
</evidence>
<proteinExistence type="predicted"/>
<evidence type="ECO:0000313" key="1">
    <source>
        <dbReference type="EMBL" id="MCW8348658.1"/>
    </source>
</evidence>
<dbReference type="EMBL" id="JAKRRY010000043">
    <property type="protein sequence ID" value="MCW8348658.1"/>
    <property type="molecule type" value="Genomic_DNA"/>
</dbReference>
<keyword evidence="2" id="KW-1185">Reference proteome</keyword>
<dbReference type="RefSeq" id="WP_265677225.1">
    <property type="nucleotide sequence ID" value="NZ_JAKRRY010000043.1"/>
</dbReference>
<dbReference type="AlphaFoldDB" id="A0A9X3CS48"/>
<dbReference type="Proteomes" id="UP001155587">
    <property type="component" value="Unassembled WGS sequence"/>
</dbReference>
<gene>
    <name evidence="1" type="ORF">MD535_21960</name>
</gene>
<protein>
    <submittedName>
        <fullName evidence="1">Uncharacterized protein</fullName>
    </submittedName>
</protein>